<keyword evidence="3" id="KW-1185">Reference proteome</keyword>
<feature type="coiled-coil region" evidence="1">
    <location>
        <begin position="144"/>
        <end position="171"/>
    </location>
</feature>
<evidence type="ECO:0000313" key="2">
    <source>
        <dbReference type="EMBL" id="MBU5438912.1"/>
    </source>
</evidence>
<reference evidence="2 3" key="1">
    <citation type="submission" date="2021-06" db="EMBL/GenBank/DDBJ databases">
        <authorList>
            <person name="Sun Q."/>
            <person name="Li D."/>
        </authorList>
    </citation>
    <scope>NUCLEOTIDE SEQUENCE [LARGE SCALE GENOMIC DNA]</scope>
    <source>
        <strain evidence="2 3">MSJ-40</strain>
    </source>
</reference>
<gene>
    <name evidence="2" type="ORF">KQI42_12870</name>
</gene>
<sequence>MYREINEEIYYLKESLRSKEKLESLRSIATEELNKKKQNLESLRKILQKEEKDVLKLESMSLSSFFLNIIGKKEDKLDKERKEYLAAKMQYDECVLAIKELENQIGICDKELMNYSGVKEEYQKVIKTKQETMINEDTEIGRKLRDSLDKINELKLDIKEVREAINAGNNVTDALMEMKKPLNSAKNWGVWDMLGGDFFSDIMKHSKINDANRLSYDVQHYLKTFEKELLDVNEFTEIKVNIGSFAKFADFFFDGLFADWFIQSKINESISNVNNAYNKVELILSDLKRNLSQMQKEQKLLESEVNKLLEI</sequence>
<dbReference type="EMBL" id="JAHLPM010000010">
    <property type="protein sequence ID" value="MBU5438912.1"/>
    <property type="molecule type" value="Genomic_DNA"/>
</dbReference>
<dbReference type="RefSeq" id="WP_216520380.1">
    <property type="nucleotide sequence ID" value="NZ_JAHLPM010000010.1"/>
</dbReference>
<protein>
    <submittedName>
        <fullName evidence="2">Uncharacterized protein</fullName>
    </submittedName>
</protein>
<keyword evidence="1" id="KW-0175">Coiled coil</keyword>
<proteinExistence type="predicted"/>
<comment type="caution">
    <text evidence="2">The sequence shown here is derived from an EMBL/GenBank/DDBJ whole genome shotgun (WGS) entry which is preliminary data.</text>
</comment>
<evidence type="ECO:0000313" key="3">
    <source>
        <dbReference type="Proteomes" id="UP000749471"/>
    </source>
</evidence>
<accession>A0ABS6E801</accession>
<dbReference type="Proteomes" id="UP000749471">
    <property type="component" value="Unassembled WGS sequence"/>
</dbReference>
<feature type="coiled-coil region" evidence="1">
    <location>
        <begin position="19"/>
        <end position="60"/>
    </location>
</feature>
<evidence type="ECO:0000256" key="1">
    <source>
        <dbReference type="SAM" id="Coils"/>
    </source>
</evidence>
<organism evidence="2 3">
    <name type="scientific">Tissierella simiarum</name>
    <dbReference type="NCBI Taxonomy" id="2841534"/>
    <lineage>
        <taxon>Bacteria</taxon>
        <taxon>Bacillati</taxon>
        <taxon>Bacillota</taxon>
        <taxon>Tissierellia</taxon>
        <taxon>Tissierellales</taxon>
        <taxon>Tissierellaceae</taxon>
        <taxon>Tissierella</taxon>
    </lineage>
</organism>
<feature type="coiled-coil region" evidence="1">
    <location>
        <begin position="270"/>
        <end position="311"/>
    </location>
</feature>
<name>A0ABS6E801_9FIRM</name>